<proteinExistence type="predicted"/>
<dbReference type="EMBL" id="JAVXZY010000007">
    <property type="protein sequence ID" value="MDT9000876.1"/>
    <property type="molecule type" value="Genomic_DNA"/>
</dbReference>
<evidence type="ECO:0000313" key="2">
    <source>
        <dbReference type="EMBL" id="MDT9000876.1"/>
    </source>
</evidence>
<name>A0ABU3PE36_9BURK</name>
<keyword evidence="1" id="KW-0732">Signal</keyword>
<dbReference type="Proteomes" id="UP001246372">
    <property type="component" value="Unassembled WGS sequence"/>
</dbReference>
<feature type="signal peptide" evidence="1">
    <location>
        <begin position="1"/>
        <end position="32"/>
    </location>
</feature>
<comment type="caution">
    <text evidence="2">The sequence shown here is derived from an EMBL/GenBank/DDBJ whole genome shotgun (WGS) entry which is preliminary data.</text>
</comment>
<reference evidence="2" key="1">
    <citation type="submission" date="2023-09" db="EMBL/GenBank/DDBJ databases">
        <title>Paucibacter sp. APW11 Genome sequencing and assembly.</title>
        <authorList>
            <person name="Kim I."/>
        </authorList>
    </citation>
    <scope>NUCLEOTIDE SEQUENCE</scope>
    <source>
        <strain evidence="2">APW11</strain>
    </source>
</reference>
<organism evidence="2 3">
    <name type="scientific">Roseateles aquae</name>
    <dbReference type="NCBI Taxonomy" id="3077235"/>
    <lineage>
        <taxon>Bacteria</taxon>
        <taxon>Pseudomonadati</taxon>
        <taxon>Pseudomonadota</taxon>
        <taxon>Betaproteobacteria</taxon>
        <taxon>Burkholderiales</taxon>
        <taxon>Sphaerotilaceae</taxon>
        <taxon>Roseateles</taxon>
    </lineage>
</organism>
<dbReference type="SUPFAM" id="SSF53850">
    <property type="entry name" value="Periplasmic binding protein-like II"/>
    <property type="match status" value="1"/>
</dbReference>
<gene>
    <name evidence="2" type="ORF">RQP53_16490</name>
</gene>
<evidence type="ECO:0000256" key="1">
    <source>
        <dbReference type="SAM" id="SignalP"/>
    </source>
</evidence>
<feature type="chain" id="PRO_5046786063" evidence="1">
    <location>
        <begin position="33"/>
        <end position="283"/>
    </location>
</feature>
<accession>A0ABU3PE36</accession>
<sequence>MGQHASQPGQPGLRAMAPCLALCLALSRPAWADCSRPIVVPVAPTGFNVLVQGEAVSGVYPELLRQLGASSGCEFQFPIVPRARLAMTFFETTQADLFIPASRTAERDQKAVFVPMLKLTPALITLRSKVDLISDVGQLLARSRWLAAVVRSYSWGDEYDALLRQLEADRRVTYVSDLAKVGELLRTGRVDFTILPPTLLYSALQTSAGSAEAASPFRFTALEGLPRSEVGAYLSPRSLSAVDLAQLKTQLAHAASDGRLQQALERYYPAEVLRHDVVLGPIN</sequence>
<evidence type="ECO:0000313" key="3">
    <source>
        <dbReference type="Proteomes" id="UP001246372"/>
    </source>
</evidence>
<keyword evidence="3" id="KW-1185">Reference proteome</keyword>
<dbReference type="Gene3D" id="3.40.190.10">
    <property type="entry name" value="Periplasmic binding protein-like II"/>
    <property type="match status" value="2"/>
</dbReference>
<protein>
    <submittedName>
        <fullName evidence="2">Transporter substrate-binding domain-containing protein</fullName>
    </submittedName>
</protein>